<evidence type="ECO:0000313" key="1">
    <source>
        <dbReference type="EMBL" id="VDP68581.1"/>
    </source>
</evidence>
<dbReference type="Proteomes" id="UP000279833">
    <property type="component" value="Unassembled WGS sequence"/>
</dbReference>
<organism evidence="3">
    <name type="scientific">Schistosoma curassoni</name>
    <dbReference type="NCBI Taxonomy" id="6186"/>
    <lineage>
        <taxon>Eukaryota</taxon>
        <taxon>Metazoa</taxon>
        <taxon>Spiralia</taxon>
        <taxon>Lophotrochozoa</taxon>
        <taxon>Platyhelminthes</taxon>
        <taxon>Trematoda</taxon>
        <taxon>Digenea</taxon>
        <taxon>Strigeidida</taxon>
        <taxon>Schistosomatoidea</taxon>
        <taxon>Schistosomatidae</taxon>
        <taxon>Schistosoma</taxon>
    </lineage>
</organism>
<accession>A0A183KW26</accession>
<dbReference type="AlphaFoldDB" id="A0A183KW26"/>
<evidence type="ECO:0000313" key="2">
    <source>
        <dbReference type="Proteomes" id="UP000279833"/>
    </source>
</evidence>
<reference evidence="1 2" key="2">
    <citation type="submission" date="2018-11" db="EMBL/GenBank/DDBJ databases">
        <authorList>
            <consortium name="Pathogen Informatics"/>
        </authorList>
    </citation>
    <scope>NUCLEOTIDE SEQUENCE [LARGE SCALE GENOMIC DNA]</scope>
    <source>
        <strain evidence="1">Dakar</strain>
        <strain evidence="2">Dakar, Senegal</strain>
    </source>
</reference>
<keyword evidence="2" id="KW-1185">Reference proteome</keyword>
<dbReference type="EMBL" id="UZAK01042230">
    <property type="protein sequence ID" value="VDP68581.1"/>
    <property type="molecule type" value="Genomic_DNA"/>
</dbReference>
<reference evidence="3" key="1">
    <citation type="submission" date="2016-06" db="UniProtKB">
        <authorList>
            <consortium name="WormBaseParasite"/>
        </authorList>
    </citation>
    <scope>IDENTIFICATION</scope>
</reference>
<protein>
    <submittedName>
        <fullName evidence="1 3">Uncharacterized protein</fullName>
    </submittedName>
</protein>
<name>A0A183KW26_9TREM</name>
<proteinExistence type="predicted"/>
<sequence length="37" mass="4365">MRGQCVLSASPITRLLEILNERFLLFLRLLPFEISFK</sequence>
<dbReference type="WBParaSite" id="SCUD_0001927201-mRNA-1">
    <property type="protein sequence ID" value="SCUD_0001927201-mRNA-1"/>
    <property type="gene ID" value="SCUD_0001927201"/>
</dbReference>
<evidence type="ECO:0000313" key="3">
    <source>
        <dbReference type="WBParaSite" id="SCUD_0001927201-mRNA-1"/>
    </source>
</evidence>
<gene>
    <name evidence="1" type="ORF">SCUD_LOCUS19269</name>
</gene>